<evidence type="ECO:0000313" key="2">
    <source>
        <dbReference type="EMBL" id="KAI7837894.1"/>
    </source>
</evidence>
<dbReference type="AlphaFoldDB" id="A0AAD5DK81"/>
<accession>A0AAD5DK81</accession>
<comment type="subcellular location">
    <subcellularLocation>
        <location evidence="1">Cytoplasm</location>
        <location evidence="1">Cytoskeleton</location>
        <location evidence="1">Cilium axoneme</location>
    </subcellularLocation>
</comment>
<dbReference type="InterPro" id="IPR036397">
    <property type="entry name" value="RNaseH_sf"/>
</dbReference>
<dbReference type="EMBL" id="JADXDR010000141">
    <property type="protein sequence ID" value="KAI7837894.1"/>
    <property type="molecule type" value="Genomic_DNA"/>
</dbReference>
<organism evidence="2 3">
    <name type="scientific">Chlorella ohadii</name>
    <dbReference type="NCBI Taxonomy" id="2649997"/>
    <lineage>
        <taxon>Eukaryota</taxon>
        <taxon>Viridiplantae</taxon>
        <taxon>Chlorophyta</taxon>
        <taxon>core chlorophytes</taxon>
        <taxon>Trebouxiophyceae</taxon>
        <taxon>Chlorellales</taxon>
        <taxon>Chlorellaceae</taxon>
        <taxon>Chlorella clade</taxon>
        <taxon>Chlorella</taxon>
    </lineage>
</organism>
<comment type="caution">
    <text evidence="2">The sequence shown here is derived from an EMBL/GenBank/DDBJ whole genome shotgun (WGS) entry which is preliminary data.</text>
</comment>
<dbReference type="SUPFAM" id="SSF53098">
    <property type="entry name" value="Ribonuclease H-like"/>
    <property type="match status" value="1"/>
</dbReference>
<reference evidence="2" key="1">
    <citation type="submission" date="2020-11" db="EMBL/GenBank/DDBJ databases">
        <title>Chlorella ohadii genome sequencing and assembly.</title>
        <authorList>
            <person name="Murik O."/>
            <person name="Treves H."/>
            <person name="Kedem I."/>
            <person name="Shotland Y."/>
            <person name="Kaplan A."/>
        </authorList>
    </citation>
    <scope>NUCLEOTIDE SEQUENCE</scope>
    <source>
        <strain evidence="2">1</strain>
    </source>
</reference>
<protein>
    <recommendedName>
        <fullName evidence="4">Integrase catalytic domain-containing protein</fullName>
    </recommendedName>
</protein>
<dbReference type="Gene3D" id="3.30.420.10">
    <property type="entry name" value="Ribonuclease H-like superfamily/Ribonuclease H"/>
    <property type="match status" value="1"/>
</dbReference>
<dbReference type="SUPFAM" id="SSF52047">
    <property type="entry name" value="RNI-like"/>
    <property type="match status" value="1"/>
</dbReference>
<evidence type="ECO:0000256" key="1">
    <source>
        <dbReference type="ARBA" id="ARBA00004430"/>
    </source>
</evidence>
<sequence length="700" mass="75881">MAEAAAQQGPPGVQAEADDAIPAAKAASLAAYMATCNHKTLDGVWLPEKRDAAVEFLRVVAAAAAGGRGSRSSRSSDEQEPSYKLLFSRSQLKTLRNDYKIAEDGRTLLHFTSHERAAPDGQWQVVVTTSEAPQILHDNARSRSIMGFEALKEQVAFKHDTVLVGEDGNPLLNERGVPIVYRGVWGITRNLCREYVRLSEAAQRGKALKPSRRPFHAIRVNKLYERFQVDLLDLGAHISNEFRYVLLVVDRYSRFCWLRPLRTKHSRTIASYPSCSSACMLVVQWQDPVAAAVHSMMTPFCCPCSAVRDLHGVCMPRILHCDNGSEFLAEVEQECVRWAVQSQGGVERLVRTVGETAGLPRAGAQQQVAQAAAVRAEADQHLTLHCTGWPHAARDHVWPTEQPLRQGAPRAAWLAARGTGPRQAGGQPTDGLPPSLTSLALDSFVDFTSSVQRFVPRQITALTSLRRLTLGNLQGVPSGESFSSLTALSSLTGLELLRCAHLPTCLPRLPQLRALRLSDSPRGVAEGFHPPPGGPAAVELSRVLQQLTAAAAAGQQLRHLVLENLRQLPAELPASGPYLSSLRRLALAAGVAAGNTAVLATMPRLEALVLQCQAAFKTSAEGSDEASVLAWAAQRRPPSLRRLALAFNQFGWESQKYKGMLESLMSGLQLPPSVTVELNNAPAPRAASVLTACVTPFSLM</sequence>
<dbReference type="Proteomes" id="UP001205105">
    <property type="component" value="Unassembled WGS sequence"/>
</dbReference>
<gene>
    <name evidence="2" type="ORF">COHA_008296</name>
</gene>
<keyword evidence="3" id="KW-1185">Reference proteome</keyword>
<dbReference type="Gene3D" id="3.80.10.10">
    <property type="entry name" value="Ribonuclease Inhibitor"/>
    <property type="match status" value="1"/>
</dbReference>
<name>A0AAD5DK81_9CHLO</name>
<dbReference type="GO" id="GO:0005930">
    <property type="term" value="C:axoneme"/>
    <property type="evidence" value="ECO:0007669"/>
    <property type="project" value="UniProtKB-SubCell"/>
</dbReference>
<dbReference type="InterPro" id="IPR032675">
    <property type="entry name" value="LRR_dom_sf"/>
</dbReference>
<proteinExistence type="predicted"/>
<evidence type="ECO:0000313" key="3">
    <source>
        <dbReference type="Proteomes" id="UP001205105"/>
    </source>
</evidence>
<dbReference type="GO" id="GO:0003676">
    <property type="term" value="F:nucleic acid binding"/>
    <property type="evidence" value="ECO:0007669"/>
    <property type="project" value="InterPro"/>
</dbReference>
<evidence type="ECO:0008006" key="4">
    <source>
        <dbReference type="Google" id="ProtNLM"/>
    </source>
</evidence>
<dbReference type="InterPro" id="IPR012337">
    <property type="entry name" value="RNaseH-like_sf"/>
</dbReference>